<protein>
    <submittedName>
        <fullName evidence="1">Uncharacterized protein</fullName>
    </submittedName>
</protein>
<sequence>MNQHKIDPEFPNADAQVEQQASINHFEHIVLSGAAPKLAGTGKVLYDVALHDEENQLYFRIAGQEGGSGLHSKEWVPVNTLLTLLETQKDKSWKSQLYKQLFNGGSTNNPSFCSVIVRDLGLASKTDSSRYLHVLATDYQEKKEALLALAKPQATSKKK</sequence>
<name>A0A151KS06_9VIBR</name>
<proteinExistence type="predicted"/>
<gene>
    <name evidence="1" type="ORF">ATY37_01085</name>
</gene>
<dbReference type="Proteomes" id="UP000075346">
    <property type="component" value="Unassembled WGS sequence"/>
</dbReference>
<accession>A0A151KS06</accession>
<dbReference type="RefSeq" id="WP_061898282.1">
    <property type="nucleotide sequence ID" value="NZ_CP195598.1"/>
</dbReference>
<dbReference type="AlphaFoldDB" id="A0A151KS06"/>
<comment type="caution">
    <text evidence="1">The sequence shown here is derived from an EMBL/GenBank/DDBJ whole genome shotgun (WGS) entry which is preliminary data.</text>
</comment>
<organism evidence="1 2">
    <name type="scientific">Vibrio cidicii</name>
    <dbReference type="NCBI Taxonomy" id="1763883"/>
    <lineage>
        <taxon>Bacteria</taxon>
        <taxon>Pseudomonadati</taxon>
        <taxon>Pseudomonadota</taxon>
        <taxon>Gammaproteobacteria</taxon>
        <taxon>Vibrionales</taxon>
        <taxon>Vibrionaceae</taxon>
        <taxon>Vibrio</taxon>
    </lineage>
</organism>
<reference evidence="2" key="1">
    <citation type="submission" date="2015-12" db="EMBL/GenBank/DDBJ databases">
        <authorList>
            <person name="Shamseldin A."/>
            <person name="Moawad H."/>
            <person name="Abd El-Rahim W.M."/>
            <person name="Sadowsky M.J."/>
        </authorList>
    </citation>
    <scope>NUCLEOTIDE SEQUENCE [LARGE SCALE GENOMIC DNA]</scope>
    <source>
        <strain evidence="2">2538-88</strain>
    </source>
</reference>
<dbReference type="EMBL" id="LOBR01000127">
    <property type="protein sequence ID" value="KYN80185.1"/>
    <property type="molecule type" value="Genomic_DNA"/>
</dbReference>
<evidence type="ECO:0000313" key="2">
    <source>
        <dbReference type="Proteomes" id="UP000075346"/>
    </source>
</evidence>
<evidence type="ECO:0000313" key="1">
    <source>
        <dbReference type="EMBL" id="KYN80185.1"/>
    </source>
</evidence>